<name>A0A4P7MZU5_PYROR</name>
<sequence length="108" mass="12476">MLSWQYAASGSWFKTWFRFVASALCAFPPGEGFRGAARAGISYRLRRYLTSTMVTIRVGLPYLPARYCSVRARVDESFRVMSYEMCEEWSIMILKKLPSSCSLMHQRP</sequence>
<dbReference type="AlphaFoldDB" id="A0A4P7MZU5"/>
<accession>A0A4P7MZU5</accession>
<protein>
    <recommendedName>
        <fullName evidence="4">Secreted protein</fullName>
    </recommendedName>
</protein>
<feature type="chain" id="PRO_5020396220" description="Secreted protein" evidence="1">
    <location>
        <begin position="33"/>
        <end position="108"/>
    </location>
</feature>
<feature type="signal peptide" evidence="1">
    <location>
        <begin position="1"/>
        <end position="32"/>
    </location>
</feature>
<dbReference type="Proteomes" id="UP000294847">
    <property type="component" value="Chromosome 1"/>
</dbReference>
<evidence type="ECO:0000313" key="3">
    <source>
        <dbReference type="Proteomes" id="UP000294847"/>
    </source>
</evidence>
<gene>
    <name evidence="2" type="ORF">PoMZ_10400</name>
</gene>
<evidence type="ECO:0000256" key="1">
    <source>
        <dbReference type="SAM" id="SignalP"/>
    </source>
</evidence>
<proteinExistence type="predicted"/>
<reference evidence="2 3" key="1">
    <citation type="journal article" date="2019" name="Mol. Biol. Evol.">
        <title>Blast fungal genomes show frequent chromosomal changes, gene gains and losses, and effector gene turnover.</title>
        <authorList>
            <person name="Gomez Luciano L.B."/>
            <person name="Jason Tsai I."/>
            <person name="Chuma I."/>
            <person name="Tosa Y."/>
            <person name="Chen Y.H."/>
            <person name="Li J.Y."/>
            <person name="Li M.Y."/>
            <person name="Jade Lu M.Y."/>
            <person name="Nakayashiki H."/>
            <person name="Li W.H."/>
        </authorList>
    </citation>
    <scope>NUCLEOTIDE SEQUENCE [LARGE SCALE GENOMIC DNA]</scope>
    <source>
        <strain evidence="2">MZ5-1-6</strain>
    </source>
</reference>
<keyword evidence="1" id="KW-0732">Signal</keyword>
<evidence type="ECO:0000313" key="2">
    <source>
        <dbReference type="EMBL" id="QBZ54691.1"/>
    </source>
</evidence>
<organism evidence="2 3">
    <name type="scientific">Pyricularia oryzae</name>
    <name type="common">Rice blast fungus</name>
    <name type="synonym">Magnaporthe oryzae</name>
    <dbReference type="NCBI Taxonomy" id="318829"/>
    <lineage>
        <taxon>Eukaryota</taxon>
        <taxon>Fungi</taxon>
        <taxon>Dikarya</taxon>
        <taxon>Ascomycota</taxon>
        <taxon>Pezizomycotina</taxon>
        <taxon>Sordariomycetes</taxon>
        <taxon>Sordariomycetidae</taxon>
        <taxon>Magnaporthales</taxon>
        <taxon>Pyriculariaceae</taxon>
        <taxon>Pyricularia</taxon>
    </lineage>
</organism>
<dbReference type="EMBL" id="CP034204">
    <property type="protein sequence ID" value="QBZ54691.1"/>
    <property type="molecule type" value="Genomic_DNA"/>
</dbReference>
<evidence type="ECO:0008006" key="4">
    <source>
        <dbReference type="Google" id="ProtNLM"/>
    </source>
</evidence>